<gene>
    <name evidence="2" type="ORF">HD593_001894</name>
</gene>
<protein>
    <submittedName>
        <fullName evidence="2">NADH:ubiquinone oxidoreductase subunit K</fullName>
    </submittedName>
</protein>
<feature type="transmembrane region" description="Helical" evidence="1">
    <location>
        <begin position="132"/>
        <end position="155"/>
    </location>
</feature>
<evidence type="ECO:0000256" key="1">
    <source>
        <dbReference type="SAM" id="Phobius"/>
    </source>
</evidence>
<keyword evidence="1" id="KW-1133">Transmembrane helix</keyword>
<feature type="transmembrane region" description="Helical" evidence="1">
    <location>
        <begin position="107"/>
        <end position="126"/>
    </location>
</feature>
<accession>A0A7X0NPF8</accession>
<name>A0A7X0NPF8_9ACTN</name>
<comment type="caution">
    <text evidence="2">The sequence shown here is derived from an EMBL/GenBank/DDBJ whole genome shotgun (WGS) entry which is preliminary data.</text>
</comment>
<dbReference type="AlphaFoldDB" id="A0A7X0NPF8"/>
<organism evidence="2 3">
    <name type="scientific">Nonomuraea rubra</name>
    <dbReference type="NCBI Taxonomy" id="46180"/>
    <lineage>
        <taxon>Bacteria</taxon>
        <taxon>Bacillati</taxon>
        <taxon>Actinomycetota</taxon>
        <taxon>Actinomycetes</taxon>
        <taxon>Streptosporangiales</taxon>
        <taxon>Streptosporangiaceae</taxon>
        <taxon>Nonomuraea</taxon>
    </lineage>
</organism>
<dbReference type="RefSeq" id="WP_185101793.1">
    <property type="nucleotide sequence ID" value="NZ_BAAAXY010000268.1"/>
</dbReference>
<keyword evidence="2" id="KW-0830">Ubiquinone</keyword>
<evidence type="ECO:0000313" key="2">
    <source>
        <dbReference type="EMBL" id="MBB6547099.1"/>
    </source>
</evidence>
<sequence>MPTANTAPADTVTSRTVLWGRLALGTVAGAVLFTVAWIVLSFVSDGYTIGGDHIAPYSNLTQPISGLGMGDTAPYMNAAFVLSGLLFGAGFLGFFRAVEGGRTIRRVPASIGLGLVPIGLALIGLFDLESPALHFAGVTLAFQLPILTFVAVGLFLRDVSGRRLANLLLYVAAPITLILMAVYFSTFDEATTAGNDGIAGLTQRLWLTWVLAWYAVLGWTAHRSTHR</sequence>
<dbReference type="Proteomes" id="UP000565579">
    <property type="component" value="Unassembled WGS sequence"/>
</dbReference>
<reference evidence="2 3" key="1">
    <citation type="submission" date="2020-08" db="EMBL/GenBank/DDBJ databases">
        <title>Sequencing the genomes of 1000 actinobacteria strains.</title>
        <authorList>
            <person name="Klenk H.-P."/>
        </authorList>
    </citation>
    <scope>NUCLEOTIDE SEQUENCE [LARGE SCALE GENOMIC DNA]</scope>
    <source>
        <strain evidence="2 3">DSM 43768</strain>
    </source>
</reference>
<feature type="transmembrane region" description="Helical" evidence="1">
    <location>
        <begin position="75"/>
        <end position="95"/>
    </location>
</feature>
<feature type="transmembrane region" description="Helical" evidence="1">
    <location>
        <begin position="167"/>
        <end position="185"/>
    </location>
</feature>
<keyword evidence="3" id="KW-1185">Reference proteome</keyword>
<evidence type="ECO:0000313" key="3">
    <source>
        <dbReference type="Proteomes" id="UP000565579"/>
    </source>
</evidence>
<feature type="transmembrane region" description="Helical" evidence="1">
    <location>
        <begin position="205"/>
        <end position="222"/>
    </location>
</feature>
<proteinExistence type="predicted"/>
<keyword evidence="1" id="KW-0812">Transmembrane</keyword>
<dbReference type="EMBL" id="JACHMI010000001">
    <property type="protein sequence ID" value="MBB6547099.1"/>
    <property type="molecule type" value="Genomic_DNA"/>
</dbReference>
<keyword evidence="1" id="KW-0472">Membrane</keyword>
<feature type="transmembrane region" description="Helical" evidence="1">
    <location>
        <begin position="22"/>
        <end position="43"/>
    </location>
</feature>